<evidence type="ECO:0000259" key="1">
    <source>
        <dbReference type="PROSITE" id="PS51186"/>
    </source>
</evidence>
<dbReference type="InterPro" id="IPR000182">
    <property type="entry name" value="GNAT_dom"/>
</dbReference>
<name>A0A543FKN8_9MICO</name>
<comment type="caution">
    <text evidence="2">The sequence shown here is derived from an EMBL/GenBank/DDBJ whole genome shotgun (WGS) entry which is preliminary data.</text>
</comment>
<proteinExistence type="predicted"/>
<keyword evidence="3" id="KW-1185">Reference proteome</keyword>
<dbReference type="Proteomes" id="UP000320235">
    <property type="component" value="Unassembled WGS sequence"/>
</dbReference>
<dbReference type="GO" id="GO:1990189">
    <property type="term" value="F:protein N-terminal-serine acetyltransferase activity"/>
    <property type="evidence" value="ECO:0007669"/>
    <property type="project" value="TreeGrafter"/>
</dbReference>
<dbReference type="PANTHER" id="PTHR43441:SF2">
    <property type="entry name" value="FAMILY ACETYLTRANSFERASE, PUTATIVE (AFU_ORTHOLOGUE AFUA_7G00850)-RELATED"/>
    <property type="match status" value="1"/>
</dbReference>
<evidence type="ECO:0000313" key="2">
    <source>
        <dbReference type="EMBL" id="TQM34440.1"/>
    </source>
</evidence>
<sequence length="188" mass="20726">MQPVRLRTPRLALTLPEAGDVDALFEACQDADIQRLTPVPVPYRRSDAEAFVARVPQDWESGIHLTWVIREEDRLVGTIGFYRVDGKGAGEIGYWIAPDARGGGQLREAARAVIDWGFDPEGLGLVRIEWRAVAGNVASARAARALGFRYEGLLRQALVGPRGRDDGWIAGLLATDERMPQPWPVLEA</sequence>
<gene>
    <name evidence="2" type="ORF">FB391_0728</name>
</gene>
<dbReference type="GO" id="GO:0008999">
    <property type="term" value="F:protein-N-terminal-alanine acetyltransferase activity"/>
    <property type="evidence" value="ECO:0007669"/>
    <property type="project" value="TreeGrafter"/>
</dbReference>
<accession>A0A543FKN8</accession>
<dbReference type="OrthoDB" id="9795188at2"/>
<dbReference type="SUPFAM" id="SSF55729">
    <property type="entry name" value="Acyl-CoA N-acyltransferases (Nat)"/>
    <property type="match status" value="1"/>
</dbReference>
<dbReference type="EMBL" id="VFPE01000001">
    <property type="protein sequence ID" value="TQM34440.1"/>
    <property type="molecule type" value="Genomic_DNA"/>
</dbReference>
<organism evidence="2 3">
    <name type="scientific">Microbacterium kyungheense</name>
    <dbReference type="NCBI Taxonomy" id="1263636"/>
    <lineage>
        <taxon>Bacteria</taxon>
        <taxon>Bacillati</taxon>
        <taxon>Actinomycetota</taxon>
        <taxon>Actinomycetes</taxon>
        <taxon>Micrococcales</taxon>
        <taxon>Microbacteriaceae</taxon>
        <taxon>Microbacterium</taxon>
    </lineage>
</organism>
<dbReference type="Pfam" id="PF13302">
    <property type="entry name" value="Acetyltransf_3"/>
    <property type="match status" value="1"/>
</dbReference>
<dbReference type="InterPro" id="IPR016181">
    <property type="entry name" value="Acyl_CoA_acyltransferase"/>
</dbReference>
<protein>
    <submittedName>
        <fullName evidence="2">RimJ/RimL family protein N-acetyltransferase</fullName>
    </submittedName>
</protein>
<dbReference type="PANTHER" id="PTHR43441">
    <property type="entry name" value="RIBOSOMAL-PROTEIN-SERINE ACETYLTRANSFERASE"/>
    <property type="match status" value="1"/>
</dbReference>
<dbReference type="PROSITE" id="PS51186">
    <property type="entry name" value="GNAT"/>
    <property type="match status" value="1"/>
</dbReference>
<dbReference type="Gene3D" id="3.40.630.30">
    <property type="match status" value="1"/>
</dbReference>
<dbReference type="RefSeq" id="WP_141892906.1">
    <property type="nucleotide sequence ID" value="NZ_BAABLH010000001.1"/>
</dbReference>
<feature type="domain" description="N-acetyltransferase" evidence="1">
    <location>
        <begin position="23"/>
        <end position="182"/>
    </location>
</feature>
<reference evidence="2 3" key="1">
    <citation type="submission" date="2019-06" db="EMBL/GenBank/DDBJ databases">
        <title>Sequencing the genomes of 1000 actinobacteria strains.</title>
        <authorList>
            <person name="Klenk H.-P."/>
        </authorList>
    </citation>
    <scope>NUCLEOTIDE SEQUENCE [LARGE SCALE GENOMIC DNA]</scope>
    <source>
        <strain evidence="2 3">DSM 105492</strain>
    </source>
</reference>
<keyword evidence="2" id="KW-0808">Transferase</keyword>
<dbReference type="AlphaFoldDB" id="A0A543FKN8"/>
<dbReference type="InterPro" id="IPR051908">
    <property type="entry name" value="Ribosomal_N-acetyltransferase"/>
</dbReference>
<dbReference type="GO" id="GO:0005737">
    <property type="term" value="C:cytoplasm"/>
    <property type="evidence" value="ECO:0007669"/>
    <property type="project" value="TreeGrafter"/>
</dbReference>
<evidence type="ECO:0000313" key="3">
    <source>
        <dbReference type="Proteomes" id="UP000320235"/>
    </source>
</evidence>